<protein>
    <submittedName>
        <fullName evidence="4">Flavin reductase</fullName>
    </submittedName>
</protein>
<dbReference type="HOGENOM" id="CLU_050993_1_0_0"/>
<dbReference type="GO" id="GO:0016491">
    <property type="term" value="F:oxidoreductase activity"/>
    <property type="evidence" value="ECO:0007669"/>
    <property type="project" value="InterPro"/>
</dbReference>
<evidence type="ECO:0000256" key="2">
    <source>
        <dbReference type="ARBA" id="ARBA00022643"/>
    </source>
</evidence>
<dbReference type="PANTHER" id="PTHR43278">
    <property type="entry name" value="NAD(P)H-DEPENDENT FMN-CONTAINING OXIDOREDUCTASE YWQN-RELATED"/>
    <property type="match status" value="1"/>
</dbReference>
<sequence>MKVTAFIGSARKKHTYHAAEQFLQTLQSLGNIAYEIVPLREYNLQTCQGCKLCFDKGEEYCPFHDDRDILIEKMITSDGVIFASPNYAFHVSAIMKIFLDRLGFVLHRPCCFGKAFTSIVAQGIYGGKDIVKYFNFIGQGLGFNVVNGCCITTLEPMTEKGQKNIETIIDKQSKKFYTQFIKNEYPTPSVFKLMMFRMSRSSMKIMLNENFRDYTYYRNNGWFESDYYYPVKLRPLKKLTGTFFDMLAIHLARNH</sequence>
<dbReference type="eggNOG" id="COG0655">
    <property type="taxonomic scope" value="Bacteria"/>
</dbReference>
<dbReference type="InterPro" id="IPR005025">
    <property type="entry name" value="FMN_Rdtase-like_dom"/>
</dbReference>
<feature type="domain" description="NADPH-dependent FMN reductase-like" evidence="3">
    <location>
        <begin position="1"/>
        <end position="148"/>
    </location>
</feature>
<evidence type="ECO:0000313" key="5">
    <source>
        <dbReference type="Proteomes" id="UP000030661"/>
    </source>
</evidence>
<dbReference type="EMBL" id="DF820468">
    <property type="protein sequence ID" value="GAK58597.1"/>
    <property type="molecule type" value="Genomic_DNA"/>
</dbReference>
<gene>
    <name evidence="4" type="ORF">U27_05571</name>
</gene>
<organism evidence="4">
    <name type="scientific">Vecturithrix granuli</name>
    <dbReference type="NCBI Taxonomy" id="1499967"/>
    <lineage>
        <taxon>Bacteria</taxon>
        <taxon>Candidatus Moduliflexota</taxon>
        <taxon>Candidatus Vecturitrichia</taxon>
        <taxon>Candidatus Vecturitrichales</taxon>
        <taxon>Candidatus Vecturitrichaceae</taxon>
        <taxon>Candidatus Vecturithrix</taxon>
    </lineage>
</organism>
<dbReference type="Proteomes" id="UP000030661">
    <property type="component" value="Unassembled WGS sequence"/>
</dbReference>
<proteinExistence type="predicted"/>
<reference evidence="4" key="1">
    <citation type="journal article" date="2015" name="PeerJ">
        <title>First genomic representation of candidate bacterial phylum KSB3 points to enhanced environmental sensing as a trigger of wastewater bulking.</title>
        <authorList>
            <person name="Sekiguchi Y."/>
            <person name="Ohashi A."/>
            <person name="Parks D.H."/>
            <person name="Yamauchi T."/>
            <person name="Tyson G.W."/>
            <person name="Hugenholtz P."/>
        </authorList>
    </citation>
    <scope>NUCLEOTIDE SEQUENCE [LARGE SCALE GENOMIC DNA]</scope>
</reference>
<dbReference type="InterPro" id="IPR029039">
    <property type="entry name" value="Flavoprotein-like_sf"/>
</dbReference>
<keyword evidence="1" id="KW-0285">Flavoprotein</keyword>
<dbReference type="InterPro" id="IPR051796">
    <property type="entry name" value="ISF_SsuE-like"/>
</dbReference>
<dbReference type="Pfam" id="PF03358">
    <property type="entry name" value="FMN_red"/>
    <property type="match status" value="1"/>
</dbReference>
<dbReference type="Gene3D" id="3.40.50.360">
    <property type="match status" value="1"/>
</dbReference>
<dbReference type="STRING" id="1499967.U27_05571"/>
<keyword evidence="5" id="KW-1185">Reference proteome</keyword>
<name>A0A081C1Z2_VECG1</name>
<evidence type="ECO:0000313" key="4">
    <source>
        <dbReference type="EMBL" id="GAK58597.1"/>
    </source>
</evidence>
<evidence type="ECO:0000259" key="3">
    <source>
        <dbReference type="Pfam" id="PF03358"/>
    </source>
</evidence>
<dbReference type="PANTHER" id="PTHR43278:SF2">
    <property type="entry name" value="IRON-SULFUR FLAVOPROTEIN"/>
    <property type="match status" value="1"/>
</dbReference>
<dbReference type="AlphaFoldDB" id="A0A081C1Z2"/>
<dbReference type="SUPFAM" id="SSF52218">
    <property type="entry name" value="Flavoproteins"/>
    <property type="match status" value="1"/>
</dbReference>
<accession>A0A081C1Z2</accession>
<keyword evidence="2" id="KW-0288">FMN</keyword>
<evidence type="ECO:0000256" key="1">
    <source>
        <dbReference type="ARBA" id="ARBA00022630"/>
    </source>
</evidence>